<evidence type="ECO:0000256" key="4">
    <source>
        <dbReference type="RuleBase" id="RU000363"/>
    </source>
</evidence>
<evidence type="ECO:0000256" key="2">
    <source>
        <dbReference type="ARBA" id="ARBA00022857"/>
    </source>
</evidence>
<evidence type="ECO:0000259" key="5">
    <source>
        <dbReference type="SMART" id="SM00822"/>
    </source>
</evidence>
<dbReference type="SUPFAM" id="SSF51735">
    <property type="entry name" value="NAD(P)-binding Rossmann-fold domains"/>
    <property type="match status" value="1"/>
</dbReference>
<dbReference type="Proteomes" id="UP000598775">
    <property type="component" value="Unassembled WGS sequence"/>
</dbReference>
<proteinExistence type="inferred from homology"/>
<dbReference type="InterPro" id="IPR045313">
    <property type="entry name" value="CBR1-like"/>
</dbReference>
<organism evidence="6 7">
    <name type="scientific">Subtercola lobariae</name>
    <dbReference type="NCBI Taxonomy" id="1588641"/>
    <lineage>
        <taxon>Bacteria</taxon>
        <taxon>Bacillati</taxon>
        <taxon>Actinomycetota</taxon>
        <taxon>Actinomycetes</taxon>
        <taxon>Micrococcales</taxon>
        <taxon>Microbacteriaceae</taxon>
        <taxon>Subtercola</taxon>
    </lineage>
</organism>
<name>A0A917EZG4_9MICO</name>
<accession>A0A917EZG4</accession>
<dbReference type="InterPro" id="IPR036291">
    <property type="entry name" value="NAD(P)-bd_dom_sf"/>
</dbReference>
<dbReference type="InterPro" id="IPR002347">
    <property type="entry name" value="SDR_fam"/>
</dbReference>
<dbReference type="PRINTS" id="PR00081">
    <property type="entry name" value="GDHRDH"/>
</dbReference>
<evidence type="ECO:0000313" key="7">
    <source>
        <dbReference type="Proteomes" id="UP000598775"/>
    </source>
</evidence>
<evidence type="ECO:0000313" key="6">
    <source>
        <dbReference type="EMBL" id="GGF35119.1"/>
    </source>
</evidence>
<dbReference type="PANTHER" id="PTHR43490">
    <property type="entry name" value="(+)-NEOMENTHOL DEHYDROGENASE"/>
    <property type="match status" value="1"/>
</dbReference>
<reference evidence="6 7" key="1">
    <citation type="journal article" date="2014" name="Int. J. Syst. Evol. Microbiol.">
        <title>Complete genome sequence of Corynebacterium casei LMG S-19264T (=DSM 44701T), isolated from a smear-ripened cheese.</title>
        <authorList>
            <consortium name="US DOE Joint Genome Institute (JGI-PGF)"/>
            <person name="Walter F."/>
            <person name="Albersmeier A."/>
            <person name="Kalinowski J."/>
            <person name="Ruckert C."/>
        </authorList>
    </citation>
    <scope>NUCLEOTIDE SEQUENCE [LARGE SCALE GENOMIC DNA]</scope>
    <source>
        <strain evidence="6 7">CGMCC 1.12976</strain>
    </source>
</reference>
<dbReference type="RefSeq" id="WP_188679708.1">
    <property type="nucleotide sequence ID" value="NZ_BMGP01000006.1"/>
</dbReference>
<dbReference type="EMBL" id="BMGP01000006">
    <property type="protein sequence ID" value="GGF35119.1"/>
    <property type="molecule type" value="Genomic_DNA"/>
</dbReference>
<evidence type="ECO:0000256" key="1">
    <source>
        <dbReference type="ARBA" id="ARBA00006484"/>
    </source>
</evidence>
<feature type="domain" description="Ketoreductase" evidence="5">
    <location>
        <begin position="2"/>
        <end position="203"/>
    </location>
</feature>
<keyword evidence="2" id="KW-0521">NADP</keyword>
<dbReference type="InterPro" id="IPR057326">
    <property type="entry name" value="KR_dom"/>
</dbReference>
<dbReference type="PANTHER" id="PTHR43490:SF99">
    <property type="entry name" value="SHORT-CHAIN DEHYDROGENASE_REDUCTASE"/>
    <property type="match status" value="1"/>
</dbReference>
<dbReference type="SMART" id="SM00822">
    <property type="entry name" value="PKS_KR"/>
    <property type="match status" value="1"/>
</dbReference>
<protein>
    <submittedName>
        <fullName evidence="6">Short-chain dehydrogenase</fullName>
    </submittedName>
</protein>
<dbReference type="CDD" id="cd05324">
    <property type="entry name" value="carb_red_PTCR-like_SDR_c"/>
    <property type="match status" value="1"/>
</dbReference>
<comment type="similarity">
    <text evidence="1 4">Belongs to the short-chain dehydrogenases/reductases (SDR) family.</text>
</comment>
<comment type="caution">
    <text evidence="6">The sequence shown here is derived from an EMBL/GenBank/DDBJ whole genome shotgun (WGS) entry which is preliminary data.</text>
</comment>
<sequence length="245" mass="26195">MKTALITGGNRSIGLWTARELVREGFHVFIGSRTLQSGEEAVQKLHDEGLTAVEAVQLDVTDADSVAAARVTIGQKTDVLDVLINNAGISGDRPQTATEATIEKFTLVYNVNVLGVVRVTQAFLDLLKKSPAPRIVNVSSSVGSLTLHSDPSWQYYGNKPAVYASSKAAQNMYTIILASELRDTPFKVNAVDPGFTATDFTRYHGTGAVDIAAARVAKLALLGPDGPTGTFVSEENDPEHGLIPW</sequence>
<dbReference type="PRINTS" id="PR00080">
    <property type="entry name" value="SDRFAMILY"/>
</dbReference>
<evidence type="ECO:0000256" key="3">
    <source>
        <dbReference type="ARBA" id="ARBA00023002"/>
    </source>
</evidence>
<keyword evidence="7" id="KW-1185">Reference proteome</keyword>
<dbReference type="AlphaFoldDB" id="A0A917EZG4"/>
<dbReference type="Pfam" id="PF00106">
    <property type="entry name" value="adh_short"/>
    <property type="match status" value="1"/>
</dbReference>
<dbReference type="GO" id="GO:0016616">
    <property type="term" value="F:oxidoreductase activity, acting on the CH-OH group of donors, NAD or NADP as acceptor"/>
    <property type="evidence" value="ECO:0007669"/>
    <property type="project" value="InterPro"/>
</dbReference>
<gene>
    <name evidence="6" type="ORF">GCM10011399_30190</name>
</gene>
<dbReference type="Gene3D" id="3.40.50.720">
    <property type="entry name" value="NAD(P)-binding Rossmann-like Domain"/>
    <property type="match status" value="1"/>
</dbReference>
<keyword evidence="3" id="KW-0560">Oxidoreductase</keyword>